<name>A0A8J6NPH7_9BACT</name>
<organism evidence="1 2">
    <name type="scientific">Candidatus Desulfatibia profunda</name>
    <dbReference type="NCBI Taxonomy" id="2841695"/>
    <lineage>
        <taxon>Bacteria</taxon>
        <taxon>Pseudomonadati</taxon>
        <taxon>Thermodesulfobacteriota</taxon>
        <taxon>Desulfobacteria</taxon>
        <taxon>Desulfobacterales</taxon>
        <taxon>Desulfobacterales incertae sedis</taxon>
        <taxon>Candidatus Desulfatibia</taxon>
    </lineage>
</organism>
<comment type="caution">
    <text evidence="1">The sequence shown here is derived from an EMBL/GenBank/DDBJ whole genome shotgun (WGS) entry which is preliminary data.</text>
</comment>
<dbReference type="AlphaFoldDB" id="A0A8J6NPH7"/>
<gene>
    <name evidence="1" type="ORF">H8E23_00140</name>
</gene>
<evidence type="ECO:0000313" key="1">
    <source>
        <dbReference type="EMBL" id="MBC8359794.1"/>
    </source>
</evidence>
<feature type="non-terminal residue" evidence="1">
    <location>
        <position position="1"/>
    </location>
</feature>
<sequence>KEKAEGNMRTMQVRSSKDNWEAIKSEYGISKRDFGKKINFVSDEFERKIIFRDVEHAFVLASQGFSKPALILAGGVIEELLRLYLEHKSIKPKRKQFLAYIEACEGNGLLKRGVSRLTDSIRDFRNLVHLVNEETKRHTVSKATAKGAVASIFTIANDFQ</sequence>
<accession>A0A8J6NPH7</accession>
<dbReference type="EMBL" id="JACNJH010000009">
    <property type="protein sequence ID" value="MBC8359794.1"/>
    <property type="molecule type" value="Genomic_DNA"/>
</dbReference>
<reference evidence="1 2" key="1">
    <citation type="submission" date="2020-08" db="EMBL/GenBank/DDBJ databases">
        <title>Bridging the membrane lipid divide: bacteria of the FCB group superphylum have the potential to synthesize archaeal ether lipids.</title>
        <authorList>
            <person name="Villanueva L."/>
            <person name="Von Meijenfeldt F.A.B."/>
            <person name="Westbye A.B."/>
            <person name="Yadav S."/>
            <person name="Hopmans E.C."/>
            <person name="Dutilh B.E."/>
            <person name="Sinninghe Damste J.S."/>
        </authorList>
    </citation>
    <scope>NUCLEOTIDE SEQUENCE [LARGE SCALE GENOMIC DNA]</scope>
    <source>
        <strain evidence="1">NIOZ-UU30</strain>
    </source>
</reference>
<proteinExistence type="predicted"/>
<dbReference type="Proteomes" id="UP000603434">
    <property type="component" value="Unassembled WGS sequence"/>
</dbReference>
<evidence type="ECO:0000313" key="2">
    <source>
        <dbReference type="Proteomes" id="UP000603434"/>
    </source>
</evidence>
<protein>
    <submittedName>
        <fullName evidence="1">Uncharacterized protein</fullName>
    </submittedName>
</protein>